<keyword evidence="2" id="KW-1185">Reference proteome</keyword>
<dbReference type="GeneID" id="77418159"/>
<proteinExistence type="predicted"/>
<dbReference type="EMBL" id="MK479295">
    <property type="protein sequence ID" value="QBJ04039.1"/>
    <property type="molecule type" value="Genomic_DNA"/>
</dbReference>
<name>A0A481W5C1_9CAUD</name>
<dbReference type="Proteomes" id="UP000293689">
    <property type="component" value="Segment"/>
</dbReference>
<dbReference type="Gene3D" id="3.10.150.10">
    <property type="entry name" value="DNA Polymerase III, subunit A, domain 2"/>
    <property type="match status" value="1"/>
</dbReference>
<reference evidence="2" key="1">
    <citation type="submission" date="2019-02" db="EMBL/GenBank/DDBJ databases">
        <title>Complete genome of phage SEE-1.</title>
        <authorList>
            <person name="Lu M."/>
        </authorList>
    </citation>
    <scope>NUCLEOTIDE SEQUENCE [LARGE SCALE GENOMIC DNA]</scope>
</reference>
<organism evidence="1 2">
    <name type="scientific">Salmonella phage vB_SenS_SE1</name>
    <dbReference type="NCBI Taxonomy" id="2530161"/>
    <lineage>
        <taxon>Viruses</taxon>
        <taxon>Duplodnaviria</taxon>
        <taxon>Heunggongvirae</taxon>
        <taxon>Uroviricota</taxon>
        <taxon>Caudoviricetes</taxon>
        <taxon>Sarkviridae</taxon>
        <taxon>Guernseyvirinae</taxon>
        <taxon>Cornellvirus</taxon>
        <taxon>Cornellvirus SE1</taxon>
    </lineage>
</organism>
<dbReference type="RefSeq" id="YP_010582482.1">
    <property type="nucleotide sequence ID" value="NC_069151.1"/>
</dbReference>
<dbReference type="KEGG" id="vg:77418159"/>
<evidence type="ECO:0000313" key="2">
    <source>
        <dbReference type="Proteomes" id="UP000293689"/>
    </source>
</evidence>
<accession>A0A481W5C1</accession>
<evidence type="ECO:0008006" key="3">
    <source>
        <dbReference type="Google" id="ProtNLM"/>
    </source>
</evidence>
<protein>
    <recommendedName>
        <fullName evidence="3">DNA polymerase III beta subunit</fullName>
    </recommendedName>
</protein>
<evidence type="ECO:0000313" key="1">
    <source>
        <dbReference type="EMBL" id="QBJ04039.1"/>
    </source>
</evidence>
<sequence length="171" mass="19153">MTVIPFASYVGAKICRAKNDVRYYLNAIYIDPEGFIVSTDGHRLFRDKVQTNQPEGLLIDVKGKEPTKFNHAEVSTESKSVSFFDANNALLATLPFDLVDGRFPDWRRVANVQTGSVESIGFTMEYLSDAHKVAKAFKIGVARFDFQDATRACKVSFSDTAYMIIIPARIK</sequence>